<organism evidence="1 2">
    <name type="scientific">Pseudoxanthomonas putridarboris</name>
    <dbReference type="NCBI Taxonomy" id="752605"/>
    <lineage>
        <taxon>Bacteria</taxon>
        <taxon>Pseudomonadati</taxon>
        <taxon>Pseudomonadota</taxon>
        <taxon>Gammaproteobacteria</taxon>
        <taxon>Lysobacterales</taxon>
        <taxon>Lysobacteraceae</taxon>
        <taxon>Pseudoxanthomonas</taxon>
    </lineage>
</organism>
<sequence length="178" mass="18850">MDATIILAAARQMRIPAVALACIGQTTMPHEAVRALVAAGHRQAALELLMRLLPKRYAVAWLCQCARAEPLDTSDREGVTLAEAWTKEPTEPHRRAALRLAAERDYGSVGAWIAAAAGWSGGSLSEEGQPPSPAPDHLTAIAATAAVNGLAALDTARFEDRRDRFIGDALGLLDGPAH</sequence>
<comment type="caution">
    <text evidence="1">The sequence shown here is derived from an EMBL/GenBank/DDBJ whole genome shotgun (WGS) entry which is preliminary data.</text>
</comment>
<name>A0ABU9J392_9GAMM</name>
<reference evidence="1 2" key="1">
    <citation type="submission" date="2024-04" db="EMBL/GenBank/DDBJ databases">
        <title>Draft genome sequence of Pseudoxanthomonas putridarboris WD12.</title>
        <authorList>
            <person name="Oh J."/>
        </authorList>
    </citation>
    <scope>NUCLEOTIDE SEQUENCE [LARGE SCALE GENOMIC DNA]</scope>
    <source>
        <strain evidence="1 2">WD12</strain>
    </source>
</reference>
<dbReference type="RefSeq" id="WP_341726877.1">
    <property type="nucleotide sequence ID" value="NZ_JBBWWT010000008.1"/>
</dbReference>
<dbReference type="EMBL" id="JBBWWT010000008">
    <property type="protein sequence ID" value="MEL1265703.1"/>
    <property type="molecule type" value="Genomic_DNA"/>
</dbReference>
<dbReference type="Pfam" id="PF22011">
    <property type="entry name" value="DUF6931"/>
    <property type="match status" value="1"/>
</dbReference>
<gene>
    <name evidence="1" type="ORF">AAD027_15215</name>
</gene>
<dbReference type="Proteomes" id="UP001459204">
    <property type="component" value="Unassembled WGS sequence"/>
</dbReference>
<evidence type="ECO:0000313" key="2">
    <source>
        <dbReference type="Proteomes" id="UP001459204"/>
    </source>
</evidence>
<evidence type="ECO:0000313" key="1">
    <source>
        <dbReference type="EMBL" id="MEL1265703.1"/>
    </source>
</evidence>
<accession>A0ABU9J392</accession>
<dbReference type="InterPro" id="IPR053855">
    <property type="entry name" value="DUF6931"/>
</dbReference>
<keyword evidence="2" id="KW-1185">Reference proteome</keyword>
<protein>
    <recommendedName>
        <fullName evidence="3">Secreted protein</fullName>
    </recommendedName>
</protein>
<evidence type="ECO:0008006" key="3">
    <source>
        <dbReference type="Google" id="ProtNLM"/>
    </source>
</evidence>
<proteinExistence type="predicted"/>